<dbReference type="EMBL" id="BIFT01000001">
    <property type="protein sequence ID" value="GCE25127.1"/>
    <property type="molecule type" value="Genomic_DNA"/>
</dbReference>
<accession>A0A402B1E2</accession>
<dbReference type="Proteomes" id="UP000287171">
    <property type="component" value="Unassembled WGS sequence"/>
</dbReference>
<comment type="caution">
    <text evidence="1">The sequence shown here is derived from an EMBL/GenBank/DDBJ whole genome shotgun (WGS) entry which is preliminary data.</text>
</comment>
<organism evidence="1 2">
    <name type="scientific">Dictyobacter alpinus</name>
    <dbReference type="NCBI Taxonomy" id="2014873"/>
    <lineage>
        <taxon>Bacteria</taxon>
        <taxon>Bacillati</taxon>
        <taxon>Chloroflexota</taxon>
        <taxon>Ktedonobacteria</taxon>
        <taxon>Ktedonobacterales</taxon>
        <taxon>Dictyobacteraceae</taxon>
        <taxon>Dictyobacter</taxon>
    </lineage>
</organism>
<sequence length="106" mass="12113">MQQETITQMTNQEPSTYVTLLTIQRKVGITRRTLKKYLTNLSIEAICFPIGMRRLYISRETMELVKHIKAKPILLAHLPSPRVLLTEREEGKTLGFGRGKDTSNGI</sequence>
<dbReference type="AlphaFoldDB" id="A0A402B1E2"/>
<keyword evidence="2" id="KW-1185">Reference proteome</keyword>
<evidence type="ECO:0000313" key="2">
    <source>
        <dbReference type="Proteomes" id="UP000287171"/>
    </source>
</evidence>
<gene>
    <name evidence="1" type="ORF">KDA_06110</name>
</gene>
<protein>
    <submittedName>
        <fullName evidence="1">Uncharacterized protein</fullName>
    </submittedName>
</protein>
<dbReference type="RefSeq" id="WP_126625745.1">
    <property type="nucleotide sequence ID" value="NZ_BIFT01000001.1"/>
</dbReference>
<name>A0A402B1E2_9CHLR</name>
<reference evidence="2" key="1">
    <citation type="submission" date="2018-12" db="EMBL/GenBank/DDBJ databases">
        <title>Tengunoibacter tsumagoiensis gen. nov., sp. nov., Dictyobacter kobayashii sp. nov., D. alpinus sp. nov., and D. joshuensis sp. nov. and description of Dictyobacteraceae fam. nov. within the order Ktedonobacterales isolated from Tengu-no-mugimeshi.</title>
        <authorList>
            <person name="Wang C.M."/>
            <person name="Zheng Y."/>
            <person name="Sakai Y."/>
            <person name="Toyoda A."/>
            <person name="Minakuchi Y."/>
            <person name="Abe K."/>
            <person name="Yokota A."/>
            <person name="Yabe S."/>
        </authorList>
    </citation>
    <scope>NUCLEOTIDE SEQUENCE [LARGE SCALE GENOMIC DNA]</scope>
    <source>
        <strain evidence="2">Uno16</strain>
    </source>
</reference>
<proteinExistence type="predicted"/>
<evidence type="ECO:0000313" key="1">
    <source>
        <dbReference type="EMBL" id="GCE25127.1"/>
    </source>
</evidence>